<proteinExistence type="predicted"/>
<evidence type="ECO:0000313" key="2">
    <source>
        <dbReference type="Proteomes" id="UP001596957"/>
    </source>
</evidence>
<evidence type="ECO:0000313" key="1">
    <source>
        <dbReference type="EMBL" id="MFD0289513.1"/>
    </source>
</evidence>
<keyword evidence="2" id="KW-1185">Reference proteome</keyword>
<organism evidence="1 2">
    <name type="scientific">Streptomyces lutosisoli</name>
    <dbReference type="NCBI Taxonomy" id="2665721"/>
    <lineage>
        <taxon>Bacteria</taxon>
        <taxon>Bacillati</taxon>
        <taxon>Actinomycetota</taxon>
        <taxon>Actinomycetes</taxon>
        <taxon>Kitasatosporales</taxon>
        <taxon>Streptomycetaceae</taxon>
        <taxon>Streptomyces</taxon>
    </lineage>
</organism>
<comment type="caution">
    <text evidence="1">The sequence shown here is derived from an EMBL/GenBank/DDBJ whole genome shotgun (WGS) entry which is preliminary data.</text>
</comment>
<dbReference type="Proteomes" id="UP001596957">
    <property type="component" value="Unassembled WGS sequence"/>
</dbReference>
<sequence>MRADLEHDLAVLEQLAHAAASAMADDPQPGVITELNQLKGFRGLATRYDKAASSYAAAVCPASFILWARSA</sequence>
<protein>
    <submittedName>
        <fullName evidence="1">Uncharacterized protein</fullName>
    </submittedName>
</protein>
<dbReference type="EMBL" id="JBHTEC010000009">
    <property type="protein sequence ID" value="MFD0289513.1"/>
    <property type="molecule type" value="Genomic_DNA"/>
</dbReference>
<dbReference type="RefSeq" id="WP_381258591.1">
    <property type="nucleotide sequence ID" value="NZ_JBHTBI010000025.1"/>
</dbReference>
<gene>
    <name evidence="1" type="ORF">ACFQZP_49585</name>
</gene>
<reference evidence="2" key="1">
    <citation type="journal article" date="2019" name="Int. J. Syst. Evol. Microbiol.">
        <title>The Global Catalogue of Microorganisms (GCM) 10K type strain sequencing project: providing services to taxonomists for standard genome sequencing and annotation.</title>
        <authorList>
            <consortium name="The Broad Institute Genomics Platform"/>
            <consortium name="The Broad Institute Genome Sequencing Center for Infectious Disease"/>
            <person name="Wu L."/>
            <person name="Ma J."/>
        </authorList>
    </citation>
    <scope>NUCLEOTIDE SEQUENCE [LARGE SCALE GENOMIC DNA]</scope>
    <source>
        <strain evidence="2">CGMCC 4.7198</strain>
    </source>
</reference>
<accession>A0ABW2VYD1</accession>
<name>A0ABW2VYD1_9ACTN</name>